<dbReference type="PANTHER" id="PTHR38846">
    <property type="entry name" value="C3H1-TYPE DOMAIN-CONTAINING PROTEIN"/>
    <property type="match status" value="1"/>
</dbReference>
<sequence length="119" mass="13763">MSGMTLGDDSSKPPRRNIAEQFKRYFGNESQLANWLRLCRDIGIQEDFKSIRQCRLALKKVWVNIYDLIDAINDNKMPPRLFKSQAALSQYTIKTERIFPRKMAKKGGPVRALLAHIHS</sequence>
<gene>
    <name evidence="1" type="ORF">B2J93_548</name>
</gene>
<dbReference type="OrthoDB" id="6105938at2759"/>
<dbReference type="PANTHER" id="PTHR38846:SF1">
    <property type="entry name" value="C3H1-TYPE DOMAIN-CONTAINING PROTEIN"/>
    <property type="match status" value="1"/>
</dbReference>
<proteinExistence type="predicted"/>
<evidence type="ECO:0000313" key="1">
    <source>
        <dbReference type="EMBL" id="OWP00681.1"/>
    </source>
</evidence>
<evidence type="ECO:0000313" key="2">
    <source>
        <dbReference type="Proteomes" id="UP000242519"/>
    </source>
</evidence>
<name>A0A218YY01_9HELO</name>
<dbReference type="EMBL" id="MZNU01000314">
    <property type="protein sequence ID" value="OWP00681.1"/>
    <property type="molecule type" value="Genomic_DNA"/>
</dbReference>
<comment type="caution">
    <text evidence="1">The sequence shown here is derived from an EMBL/GenBank/DDBJ whole genome shotgun (WGS) entry which is preliminary data.</text>
</comment>
<dbReference type="Proteomes" id="UP000242519">
    <property type="component" value="Unassembled WGS sequence"/>
</dbReference>
<organism evidence="1 2">
    <name type="scientific">Diplocarpon coronariae</name>
    <dbReference type="NCBI Taxonomy" id="2795749"/>
    <lineage>
        <taxon>Eukaryota</taxon>
        <taxon>Fungi</taxon>
        <taxon>Dikarya</taxon>
        <taxon>Ascomycota</taxon>
        <taxon>Pezizomycotina</taxon>
        <taxon>Leotiomycetes</taxon>
        <taxon>Helotiales</taxon>
        <taxon>Drepanopezizaceae</taxon>
        <taxon>Diplocarpon</taxon>
    </lineage>
</organism>
<dbReference type="InParanoid" id="A0A218YY01"/>
<dbReference type="AlphaFoldDB" id="A0A218YY01"/>
<protein>
    <submittedName>
        <fullName evidence="1">Uncharacterized protein</fullName>
    </submittedName>
</protein>
<accession>A0A218YY01</accession>
<reference evidence="1 2" key="1">
    <citation type="submission" date="2017-04" db="EMBL/GenBank/DDBJ databases">
        <title>Draft genome sequence of Marssonina coronaria NL1: causal agent of apple blotch.</title>
        <authorList>
            <person name="Cheng Q."/>
        </authorList>
    </citation>
    <scope>NUCLEOTIDE SEQUENCE [LARGE SCALE GENOMIC DNA]</scope>
    <source>
        <strain evidence="1 2">NL1</strain>
    </source>
</reference>
<dbReference type="STRING" id="503106.A0A218YY01"/>
<keyword evidence="2" id="KW-1185">Reference proteome</keyword>